<protein>
    <submittedName>
        <fullName evidence="1">Uncharacterized protein</fullName>
    </submittedName>
</protein>
<organism evidence="1 2">
    <name type="scientific">Rhodococcus rhodnii LMG 5362</name>
    <dbReference type="NCBI Taxonomy" id="1273125"/>
    <lineage>
        <taxon>Bacteria</taxon>
        <taxon>Bacillati</taxon>
        <taxon>Actinomycetota</taxon>
        <taxon>Actinomycetes</taxon>
        <taxon>Mycobacteriales</taxon>
        <taxon>Nocardiaceae</taxon>
        <taxon>Rhodococcus</taxon>
    </lineage>
</organism>
<name>R7WI08_9NOCA</name>
<dbReference type="EMBL" id="APMY01000117">
    <property type="protein sequence ID" value="EOM74792.1"/>
    <property type="molecule type" value="Genomic_DNA"/>
</dbReference>
<reference evidence="1 2" key="1">
    <citation type="journal article" date="2013" name="Genome Announc.">
        <title>Draft Genome Sequence of Rhodococcus rhodnii Strain LMG5362, a Symbiont of Rhodnius prolixus (Hemiptera, Reduviidae, Triatominae), the Principle Vector of Trypanosoma cruzi.</title>
        <authorList>
            <person name="Pachebat J.A."/>
            <person name="van Keulen G."/>
            <person name="Whitten M.M."/>
            <person name="Girdwood S."/>
            <person name="Del Sol R."/>
            <person name="Dyson P.J."/>
            <person name="Facey P.D."/>
        </authorList>
    </citation>
    <scope>NUCLEOTIDE SEQUENCE [LARGE SCALE GENOMIC DNA]</scope>
    <source>
        <strain evidence="1 2">LMG 5362</strain>
    </source>
</reference>
<comment type="caution">
    <text evidence="1">The sequence shown here is derived from an EMBL/GenBank/DDBJ whole genome shotgun (WGS) entry which is preliminary data.</text>
</comment>
<evidence type="ECO:0000313" key="1">
    <source>
        <dbReference type="EMBL" id="EOM74792.1"/>
    </source>
</evidence>
<proteinExistence type="predicted"/>
<keyword evidence="2" id="KW-1185">Reference proteome</keyword>
<accession>R7WI08</accession>
<dbReference type="Proteomes" id="UP000013525">
    <property type="component" value="Unassembled WGS sequence"/>
</dbReference>
<gene>
    <name evidence="1" type="ORF">Rrhod_3873</name>
</gene>
<dbReference type="AlphaFoldDB" id="R7WI08"/>
<sequence length="35" mass="3725">MGDSTITKRRGRDEPLAAAAFFVPLSAFATLTEPS</sequence>
<evidence type="ECO:0000313" key="2">
    <source>
        <dbReference type="Proteomes" id="UP000013525"/>
    </source>
</evidence>